<feature type="transmembrane region" description="Helical" evidence="1">
    <location>
        <begin position="156"/>
        <end position="175"/>
    </location>
</feature>
<evidence type="ECO:0000313" key="3">
    <source>
        <dbReference type="Proteomes" id="UP000015104"/>
    </source>
</evidence>
<feature type="transmembrane region" description="Helical" evidence="1">
    <location>
        <begin position="283"/>
        <end position="304"/>
    </location>
</feature>
<keyword evidence="1" id="KW-0472">Membrane</keyword>
<dbReference type="AlphaFoldDB" id="T1K3I3"/>
<sequence>MVSLSRILHQNRLLRATKYHKTMDALFRSQLLYSPYLDVPFNLKMFLISTLSLFNLTVVTAKCLVLYDTESYSDLNFLMGDPTFHLEEARSFLLLLLFDWLAGCILQYSIFLVQLAGSSTDKYIWLCIGEVLKTGQYKNWGSFHTIVKLFYRQIKLNCYALAVGFLFLANLPAVISAPRRFILPMFIHALLHSWAAFIASSTTVNFIMLYALYVHVWSNYLTHLSSELAKILIPEKYLLNQHNFSLDSIRLPSRQIRLTLIHLTDHYQEFIQSYRFYGLRNGLMFMCTFFANTFVMFLVFFTPMPSLYKLAIVLCGIFATLCGQIIQFYSGIYGQSRSDQAMRIIRKILYTKSSSRSRLIVLLFSDHFVERHFFTIYGSLQQSSKNLILTIAESSTLLLLLITNIGRRINYS</sequence>
<dbReference type="HOGENOM" id="CLU_667868_0_0_1"/>
<dbReference type="KEGG" id="tut:107359405"/>
<feature type="transmembrane region" description="Helical" evidence="1">
    <location>
        <begin position="92"/>
        <end position="113"/>
    </location>
</feature>
<name>T1K3I3_TETUR</name>
<evidence type="ECO:0000256" key="1">
    <source>
        <dbReference type="SAM" id="Phobius"/>
    </source>
</evidence>
<dbReference type="EnsemblMetazoa" id="tetur04g08780.1">
    <property type="protein sequence ID" value="tetur04g08780.1"/>
    <property type="gene ID" value="tetur04g08780"/>
</dbReference>
<dbReference type="Proteomes" id="UP000015104">
    <property type="component" value="Unassembled WGS sequence"/>
</dbReference>
<dbReference type="OrthoDB" id="6530560at2759"/>
<gene>
    <name evidence="2" type="primary">107359405</name>
</gene>
<keyword evidence="3" id="KW-1185">Reference proteome</keyword>
<reference evidence="3" key="1">
    <citation type="submission" date="2011-08" db="EMBL/GenBank/DDBJ databases">
        <authorList>
            <person name="Rombauts S."/>
        </authorList>
    </citation>
    <scope>NUCLEOTIDE SEQUENCE</scope>
    <source>
        <strain evidence="3">London</strain>
    </source>
</reference>
<keyword evidence="1" id="KW-1133">Transmembrane helix</keyword>
<protein>
    <recommendedName>
        <fullName evidence="4">Odorant receptor</fullName>
    </recommendedName>
</protein>
<evidence type="ECO:0008006" key="4">
    <source>
        <dbReference type="Google" id="ProtNLM"/>
    </source>
</evidence>
<dbReference type="OMA" id="CTFFANT"/>
<proteinExistence type="predicted"/>
<reference evidence="2" key="2">
    <citation type="submission" date="2015-06" db="UniProtKB">
        <authorList>
            <consortium name="EnsemblMetazoa"/>
        </authorList>
    </citation>
    <scope>IDENTIFICATION</scope>
</reference>
<evidence type="ECO:0000313" key="2">
    <source>
        <dbReference type="EnsemblMetazoa" id="tetur04g08780.1"/>
    </source>
</evidence>
<organism evidence="2 3">
    <name type="scientific">Tetranychus urticae</name>
    <name type="common">Two-spotted spider mite</name>
    <dbReference type="NCBI Taxonomy" id="32264"/>
    <lineage>
        <taxon>Eukaryota</taxon>
        <taxon>Metazoa</taxon>
        <taxon>Ecdysozoa</taxon>
        <taxon>Arthropoda</taxon>
        <taxon>Chelicerata</taxon>
        <taxon>Arachnida</taxon>
        <taxon>Acari</taxon>
        <taxon>Acariformes</taxon>
        <taxon>Trombidiformes</taxon>
        <taxon>Prostigmata</taxon>
        <taxon>Eleutherengona</taxon>
        <taxon>Raphignathae</taxon>
        <taxon>Tetranychoidea</taxon>
        <taxon>Tetranychidae</taxon>
        <taxon>Tetranychus</taxon>
    </lineage>
</organism>
<feature type="transmembrane region" description="Helical" evidence="1">
    <location>
        <begin position="195"/>
        <end position="216"/>
    </location>
</feature>
<keyword evidence="1" id="KW-0812">Transmembrane</keyword>
<accession>T1K3I3</accession>
<feature type="transmembrane region" description="Helical" evidence="1">
    <location>
        <begin position="46"/>
        <end position="67"/>
    </location>
</feature>
<feature type="transmembrane region" description="Helical" evidence="1">
    <location>
        <begin position="310"/>
        <end position="334"/>
    </location>
</feature>
<dbReference type="EMBL" id="CAEY01001380">
    <property type="status" value="NOT_ANNOTATED_CDS"/>
    <property type="molecule type" value="Genomic_DNA"/>
</dbReference>